<evidence type="ECO:0000313" key="18">
    <source>
        <dbReference type="EMBL" id="ASM82778.1"/>
    </source>
</evidence>
<keyword evidence="7" id="KW-0138">CF(0)</keyword>
<dbReference type="InterPro" id="IPR035908">
    <property type="entry name" value="F0_ATP_A_sf"/>
</dbReference>
<evidence type="ECO:0000256" key="9">
    <source>
        <dbReference type="ARBA" id="ARBA00022781"/>
    </source>
</evidence>
<dbReference type="GeneID" id="89450648"/>
<dbReference type="RefSeq" id="YP_011096994.1">
    <property type="nucleotide sequence ID" value="NC_088080.1"/>
</dbReference>
<evidence type="ECO:0000256" key="15">
    <source>
        <dbReference type="ARBA" id="ARBA00023310"/>
    </source>
</evidence>
<evidence type="ECO:0000256" key="7">
    <source>
        <dbReference type="ARBA" id="ARBA00022547"/>
    </source>
</evidence>
<evidence type="ECO:0000256" key="16">
    <source>
        <dbReference type="RuleBase" id="RU004450"/>
    </source>
</evidence>
<evidence type="ECO:0000256" key="5">
    <source>
        <dbReference type="ARBA" id="ARBA00021312"/>
    </source>
</evidence>
<comment type="function">
    <text evidence="1">Mitochondrial membrane ATP synthase (F(1)F(0) ATP synthase or Complex V) produces ATP from ADP in the presence of a proton gradient across the membrane which is generated by electron transport complexes of the respiratory chain. F-type ATPases consist of two structural domains, F(1) - containing the extramembraneous catalytic core and F(0) - containing the membrane proton channel, linked together by a central stalk and a peripheral stalk. During catalysis, ATP synthesis in the catalytic domain of F(1) is coupled via a rotary mechanism of the central stalk subunits to proton translocation. Key component of the proton channel; it may play a direct role in the translocation of protons across the membrane.</text>
</comment>
<evidence type="ECO:0000256" key="4">
    <source>
        <dbReference type="ARBA" id="ARBA00011648"/>
    </source>
</evidence>
<feature type="transmembrane region" description="Helical" evidence="17">
    <location>
        <begin position="183"/>
        <end position="208"/>
    </location>
</feature>
<dbReference type="GO" id="GO:0046933">
    <property type="term" value="F:proton-transporting ATP synthase activity, rotational mechanism"/>
    <property type="evidence" value="ECO:0007669"/>
    <property type="project" value="TreeGrafter"/>
</dbReference>
<feature type="transmembrane region" description="Helical" evidence="17">
    <location>
        <begin position="20"/>
        <end position="39"/>
    </location>
</feature>
<keyword evidence="14 17" id="KW-0472">Membrane</keyword>
<evidence type="ECO:0000256" key="14">
    <source>
        <dbReference type="ARBA" id="ARBA00023136"/>
    </source>
</evidence>
<evidence type="ECO:0000256" key="6">
    <source>
        <dbReference type="ARBA" id="ARBA00022448"/>
    </source>
</evidence>
<keyword evidence="13 18" id="KW-0496">Mitochondrion</keyword>
<feature type="transmembrane region" description="Helical" evidence="17">
    <location>
        <begin position="100"/>
        <end position="120"/>
    </location>
</feature>
<name>A0A678PVW4_9NEOP</name>
<keyword evidence="9" id="KW-0375">Hydrogen ion transport</keyword>
<evidence type="ECO:0000256" key="10">
    <source>
        <dbReference type="ARBA" id="ARBA00022792"/>
    </source>
</evidence>
<comment type="subcellular location">
    <subcellularLocation>
        <location evidence="2 16">Mitochondrion inner membrane</location>
        <topology evidence="2 16">Multi-pass membrane protein</topology>
    </subcellularLocation>
</comment>
<keyword evidence="10" id="KW-0999">Mitochondrion inner membrane</keyword>
<dbReference type="PANTHER" id="PTHR11410">
    <property type="entry name" value="ATP SYNTHASE SUBUNIT A"/>
    <property type="match status" value="1"/>
</dbReference>
<gene>
    <name evidence="18" type="primary">ATP6</name>
</gene>
<feature type="transmembrane region" description="Helical" evidence="17">
    <location>
        <begin position="72"/>
        <end position="93"/>
    </location>
</feature>
<accession>A0A678PVW4</accession>
<dbReference type="AlphaFoldDB" id="A0A678PVW4"/>
<evidence type="ECO:0000256" key="13">
    <source>
        <dbReference type="ARBA" id="ARBA00023128"/>
    </source>
</evidence>
<dbReference type="PRINTS" id="PR00123">
    <property type="entry name" value="ATPASEA"/>
</dbReference>
<evidence type="ECO:0000256" key="8">
    <source>
        <dbReference type="ARBA" id="ARBA00022692"/>
    </source>
</evidence>
<keyword evidence="15" id="KW-0066">ATP synthesis</keyword>
<dbReference type="CDD" id="cd00310">
    <property type="entry name" value="ATP-synt_Fo_a_6"/>
    <property type="match status" value="1"/>
</dbReference>
<feature type="transmembrane region" description="Helical" evidence="17">
    <location>
        <begin position="158"/>
        <end position="177"/>
    </location>
</feature>
<evidence type="ECO:0000256" key="12">
    <source>
        <dbReference type="ARBA" id="ARBA00023065"/>
    </source>
</evidence>
<comment type="similarity">
    <text evidence="3">Belongs to the ATPase A chain family.</text>
</comment>
<evidence type="ECO:0000256" key="3">
    <source>
        <dbReference type="ARBA" id="ARBA00006810"/>
    </source>
</evidence>
<dbReference type="Pfam" id="PF00119">
    <property type="entry name" value="ATP-synt_A"/>
    <property type="match status" value="1"/>
</dbReference>
<sequence>MMTNLFSVFDPSTNILNLSLNWLSTFLGLLMIPSLYWFMPSRFHLIWNNIILTLHNEFKTLLGPTGHVGSSFMFISLFSIILFNNFLGLFPYIFTSSSHLTLTLSLALPLWLSFMIYGWINHTQHMFAHLVPQGTPSVLMPFMVCIETISNMIRPGTLAVRLAANMIAGHLLLTLLGNTGPSLSYSILSLLIIAQIALLVLECAVAIIQSYVFAVLSTLYSSEVN</sequence>
<dbReference type="NCBIfam" id="TIGR01131">
    <property type="entry name" value="ATP_synt_6_or_A"/>
    <property type="match status" value="1"/>
</dbReference>
<dbReference type="InterPro" id="IPR023011">
    <property type="entry name" value="ATP_synth_F0_asu_AS"/>
</dbReference>
<dbReference type="GO" id="GO:0045259">
    <property type="term" value="C:proton-transporting ATP synthase complex"/>
    <property type="evidence" value="ECO:0007669"/>
    <property type="project" value="UniProtKB-KW"/>
</dbReference>
<comment type="subunit">
    <text evidence="4">F-type ATPases have 2 components, CF(1) - the catalytic core - and CF(0) - the membrane proton channel. CF(1) has five subunits: alpha(3), beta(3), gamma(1), delta(1), epsilon(1). CF(0) has three main subunits: a, b and c.</text>
</comment>
<keyword evidence="11 17" id="KW-1133">Transmembrane helix</keyword>
<reference evidence="18" key="1">
    <citation type="submission" date="2016-04" db="EMBL/GenBank/DDBJ databases">
        <title>The complete mitochondrial genomes of Neopanorpa chelata.</title>
        <authorList>
            <person name="Song F."/>
            <person name="Liu Y.Q."/>
            <person name="Jiang P."/>
            <person name="Li H."/>
            <person name="Cai W.Z."/>
        </authorList>
    </citation>
    <scope>NUCLEOTIDE SEQUENCE</scope>
</reference>
<protein>
    <recommendedName>
        <fullName evidence="5 16">ATP synthase subunit a</fullName>
    </recommendedName>
</protein>
<dbReference type="InterPro" id="IPR045083">
    <property type="entry name" value="ATP_synth_F0_asu_bact/mt"/>
</dbReference>
<dbReference type="PROSITE" id="PS00449">
    <property type="entry name" value="ATPASE_A"/>
    <property type="match status" value="1"/>
</dbReference>
<evidence type="ECO:0000256" key="2">
    <source>
        <dbReference type="ARBA" id="ARBA00004448"/>
    </source>
</evidence>
<keyword evidence="12" id="KW-0406">Ion transport</keyword>
<evidence type="ECO:0000256" key="1">
    <source>
        <dbReference type="ARBA" id="ARBA00002070"/>
    </source>
</evidence>
<proteinExistence type="inferred from homology"/>
<keyword evidence="8 17" id="KW-0812">Transmembrane</keyword>
<dbReference type="InterPro" id="IPR000568">
    <property type="entry name" value="ATP_synth_F0_asu"/>
</dbReference>
<dbReference type="PANTHER" id="PTHR11410:SF0">
    <property type="entry name" value="ATP SYNTHASE SUBUNIT A"/>
    <property type="match status" value="1"/>
</dbReference>
<dbReference type="CTD" id="4508"/>
<evidence type="ECO:0000256" key="11">
    <source>
        <dbReference type="ARBA" id="ARBA00022989"/>
    </source>
</evidence>
<keyword evidence="6" id="KW-0813">Transport</keyword>
<geneLocation type="mitochondrion" evidence="18"/>
<evidence type="ECO:0000256" key="17">
    <source>
        <dbReference type="SAM" id="Phobius"/>
    </source>
</evidence>
<dbReference type="EMBL" id="KX091857">
    <property type="protein sequence ID" value="ASM82778.1"/>
    <property type="molecule type" value="Genomic_DNA"/>
</dbReference>
<organism evidence="18">
    <name type="scientific">Neopanorpa chelata</name>
    <dbReference type="NCBI Taxonomy" id="757037"/>
    <lineage>
        <taxon>Eukaryota</taxon>
        <taxon>Metazoa</taxon>
        <taxon>Ecdysozoa</taxon>
        <taxon>Arthropoda</taxon>
        <taxon>Hexapoda</taxon>
        <taxon>Insecta</taxon>
        <taxon>Pterygota</taxon>
        <taxon>Neoptera</taxon>
        <taxon>Endopterygota</taxon>
        <taxon>Mecoptera</taxon>
        <taxon>Panorpidae</taxon>
        <taxon>Neopanorpa</taxon>
    </lineage>
</organism>
<dbReference type="SUPFAM" id="SSF81336">
    <property type="entry name" value="F1F0 ATP synthase subunit A"/>
    <property type="match status" value="1"/>
</dbReference>
<dbReference type="Gene3D" id="1.20.120.220">
    <property type="entry name" value="ATP synthase, F0 complex, subunit A"/>
    <property type="match status" value="1"/>
</dbReference>
<dbReference type="FunFam" id="1.20.120.220:FF:000008">
    <property type="entry name" value="ATP synthase subunit a"/>
    <property type="match status" value="1"/>
</dbReference>
<dbReference type="GO" id="GO:0005743">
    <property type="term" value="C:mitochondrial inner membrane"/>
    <property type="evidence" value="ECO:0007669"/>
    <property type="project" value="UniProtKB-SubCell"/>
</dbReference>